<dbReference type="Ensembl" id="ENSEBUT00000004831.1">
    <property type="protein sequence ID" value="ENSEBUP00000004395.1"/>
    <property type="gene ID" value="ENSEBUG00000003040.1"/>
</dbReference>
<name>A0A8C4NBB6_EPTBU</name>
<feature type="chain" id="PRO_5034290525" description="non-specific serine/threonine protein kinase" evidence="14">
    <location>
        <begin position="21"/>
        <end position="704"/>
    </location>
</feature>
<feature type="signal peptide" evidence="14">
    <location>
        <begin position="1"/>
        <end position="20"/>
    </location>
</feature>
<dbReference type="InterPro" id="IPR045133">
    <property type="entry name" value="IRE1/2-like"/>
</dbReference>
<dbReference type="GeneTree" id="ENSGT00940000159761"/>
<evidence type="ECO:0000256" key="12">
    <source>
        <dbReference type="SAM" id="MobiDB-lite"/>
    </source>
</evidence>
<evidence type="ECO:0000256" key="5">
    <source>
        <dbReference type="ARBA" id="ARBA00022692"/>
    </source>
</evidence>
<evidence type="ECO:0000256" key="8">
    <source>
        <dbReference type="ARBA" id="ARBA00022777"/>
    </source>
</evidence>
<evidence type="ECO:0000256" key="9">
    <source>
        <dbReference type="ARBA" id="ARBA00022840"/>
    </source>
</evidence>
<dbReference type="InterPro" id="IPR015943">
    <property type="entry name" value="WD40/YVTN_repeat-like_dom_sf"/>
</dbReference>
<reference evidence="16" key="1">
    <citation type="submission" date="2025-08" db="UniProtKB">
        <authorList>
            <consortium name="Ensembl"/>
        </authorList>
    </citation>
    <scope>IDENTIFICATION</scope>
</reference>
<feature type="domain" description="KEN" evidence="15">
    <location>
        <begin position="549"/>
        <end position="690"/>
    </location>
</feature>
<keyword evidence="10 13" id="KW-1133">Transmembrane helix</keyword>
<comment type="subcellular location">
    <subcellularLocation>
        <location evidence="1">Membrane</location>
        <topology evidence="1">Single-pass type I membrane protein</topology>
    </subcellularLocation>
</comment>
<dbReference type="Proteomes" id="UP000694388">
    <property type="component" value="Unplaced"/>
</dbReference>
<proteinExistence type="predicted"/>
<dbReference type="OMA" id="RIFTETC"/>
<dbReference type="GO" id="GO:0006397">
    <property type="term" value="P:mRNA processing"/>
    <property type="evidence" value="ECO:0007669"/>
    <property type="project" value="InterPro"/>
</dbReference>
<evidence type="ECO:0000256" key="1">
    <source>
        <dbReference type="ARBA" id="ARBA00004479"/>
    </source>
</evidence>
<dbReference type="CDD" id="cd09769">
    <property type="entry name" value="Luminal_IRE1"/>
    <property type="match status" value="1"/>
</dbReference>
<evidence type="ECO:0000256" key="11">
    <source>
        <dbReference type="ARBA" id="ARBA00023136"/>
    </source>
</evidence>
<evidence type="ECO:0000256" key="13">
    <source>
        <dbReference type="SAM" id="Phobius"/>
    </source>
</evidence>
<dbReference type="EC" id="2.7.11.1" evidence="2"/>
<evidence type="ECO:0000256" key="7">
    <source>
        <dbReference type="ARBA" id="ARBA00022741"/>
    </source>
</evidence>
<dbReference type="PANTHER" id="PTHR13954:SF6">
    <property type="entry name" value="NON-SPECIFIC SERINE_THREONINE PROTEIN KINASE"/>
    <property type="match status" value="1"/>
</dbReference>
<dbReference type="GO" id="GO:0004521">
    <property type="term" value="F:RNA endonuclease activity"/>
    <property type="evidence" value="ECO:0007669"/>
    <property type="project" value="InterPro"/>
</dbReference>
<dbReference type="InterPro" id="IPR018391">
    <property type="entry name" value="PQQ_b-propeller_rpt"/>
</dbReference>
<dbReference type="SMART" id="SM00580">
    <property type="entry name" value="PUG"/>
    <property type="match status" value="1"/>
</dbReference>
<evidence type="ECO:0000256" key="14">
    <source>
        <dbReference type="SAM" id="SignalP"/>
    </source>
</evidence>
<keyword evidence="8" id="KW-0418">Kinase</keyword>
<evidence type="ECO:0000256" key="6">
    <source>
        <dbReference type="ARBA" id="ARBA00022729"/>
    </source>
</evidence>
<dbReference type="InterPro" id="IPR038357">
    <property type="entry name" value="KEN_sf"/>
</dbReference>
<evidence type="ECO:0000256" key="2">
    <source>
        <dbReference type="ARBA" id="ARBA00012513"/>
    </source>
</evidence>
<dbReference type="GO" id="GO:0036498">
    <property type="term" value="P:IRE1-mediated unfolded protein response"/>
    <property type="evidence" value="ECO:0007669"/>
    <property type="project" value="TreeGrafter"/>
</dbReference>
<dbReference type="SUPFAM" id="SSF50998">
    <property type="entry name" value="Quinoprotein alcohol dehydrogenase-like"/>
    <property type="match status" value="1"/>
</dbReference>
<dbReference type="AlphaFoldDB" id="A0A8C4NBB6"/>
<dbReference type="SMART" id="SM00564">
    <property type="entry name" value="PQQ"/>
    <property type="match status" value="5"/>
</dbReference>
<dbReference type="GO" id="GO:1990604">
    <property type="term" value="C:IRE1-TRAF2-ASK1 complex"/>
    <property type="evidence" value="ECO:0007669"/>
    <property type="project" value="TreeGrafter"/>
</dbReference>
<dbReference type="GO" id="GO:0005524">
    <property type="term" value="F:ATP binding"/>
    <property type="evidence" value="ECO:0007669"/>
    <property type="project" value="UniProtKB-KW"/>
</dbReference>
<feature type="transmembrane region" description="Helical" evidence="13">
    <location>
        <begin position="441"/>
        <end position="462"/>
    </location>
</feature>
<dbReference type="Pfam" id="PF06479">
    <property type="entry name" value="Ribonuc_2-5A"/>
    <property type="match status" value="1"/>
</dbReference>
<evidence type="ECO:0000313" key="17">
    <source>
        <dbReference type="Proteomes" id="UP000694388"/>
    </source>
</evidence>
<dbReference type="InterPro" id="IPR011047">
    <property type="entry name" value="Quinoprotein_ADH-like_sf"/>
</dbReference>
<protein>
    <recommendedName>
        <fullName evidence="2">non-specific serine/threonine protein kinase</fullName>
        <ecNumber evidence="2">2.7.11.1</ecNumber>
    </recommendedName>
</protein>
<keyword evidence="11 13" id="KW-0472">Membrane</keyword>
<accession>A0A8C4NBB6</accession>
<evidence type="ECO:0000256" key="10">
    <source>
        <dbReference type="ARBA" id="ARBA00022989"/>
    </source>
</evidence>
<reference evidence="16" key="2">
    <citation type="submission" date="2025-09" db="UniProtKB">
        <authorList>
            <consortium name="Ensembl"/>
        </authorList>
    </citation>
    <scope>IDENTIFICATION</scope>
</reference>
<feature type="region of interest" description="Disordered" evidence="12">
    <location>
        <begin position="322"/>
        <end position="344"/>
    </location>
</feature>
<keyword evidence="5 13" id="KW-0812">Transmembrane</keyword>
<sequence>MCSTVLVPVFILFCFFQCLTCSMQHVADSSTVAMPESLLFVSTLDGRMHAVNKRTGDIKWTLKEGASFHHHIYCWEPAFLPDPSDGSLYTLSGKLGKGLTKLPFSIPELVQASPCRSSDGILYTGRKVDVWFVVDPATGEKLQTLTTTFSADICPSSPLLYIGRTEYTITMFDTKTRELHWNATYYDYSASIQDVVHCGCAGLGHFVSSGDGLVVTIETESGDVLWARDYGSPAVGLYVWQRQGLHKVPRTAVATETLRYLAFVSGGAGRITHWKYPFPQQGAANTKLMPTLYVGKHSTSLYALPSLVHEGVPVAPRGHHLPLLEGPKTKDVTDTGGECQTTPSLHVPHRRHTHLLSNHWLLIGPVAVILSFKHVPLISPLALNMLSHSLWIFFFKEEQKKQNDAHGEEASRTVNDRLKELAQAEEPQNPSSIPFGLPGMAHFWTIVAMFLAAGWFAFIVTYPKVMKNILDSENNADVVFVGKISFFPQGVLGHGAEGTIVYRYVHTFDAGILSLCLPRIFTETCKACSKTLKNVNINLPDPNSKHPLEETIPGFIPCLPESAVSRHPHPPTQRIRCISLIKGEFQVKFALFPLQTKSDSIVCLHEQEHHKQIHSEADQVRLSIVSTTPMVANFRHHYRELPPEVQETLGEVPEGFVQYFTSRFPMLLLHTYKAMALCQSERAFQIYYIAEEAPAVWAPALATS</sequence>
<dbReference type="Gene3D" id="1.20.1440.180">
    <property type="entry name" value="KEN domain"/>
    <property type="match status" value="1"/>
</dbReference>
<dbReference type="GO" id="GO:0051082">
    <property type="term" value="F:unfolded protein binding"/>
    <property type="evidence" value="ECO:0007669"/>
    <property type="project" value="TreeGrafter"/>
</dbReference>
<evidence type="ECO:0000256" key="4">
    <source>
        <dbReference type="ARBA" id="ARBA00022679"/>
    </source>
</evidence>
<dbReference type="PANTHER" id="PTHR13954">
    <property type="entry name" value="IRE1-RELATED"/>
    <property type="match status" value="1"/>
</dbReference>
<dbReference type="FunFam" id="2.130.10.10:FF:000225">
    <property type="entry name" value="Endoplasmic reticulum to nucleus-signaling 1"/>
    <property type="match status" value="1"/>
</dbReference>
<dbReference type="GO" id="GO:0070059">
    <property type="term" value="P:intrinsic apoptotic signaling pathway in response to endoplasmic reticulum stress"/>
    <property type="evidence" value="ECO:0007669"/>
    <property type="project" value="TreeGrafter"/>
</dbReference>
<keyword evidence="3" id="KW-0723">Serine/threonine-protein kinase</keyword>
<evidence type="ECO:0000256" key="3">
    <source>
        <dbReference type="ARBA" id="ARBA00022527"/>
    </source>
</evidence>
<dbReference type="PROSITE" id="PS51392">
    <property type="entry name" value="KEN"/>
    <property type="match status" value="1"/>
</dbReference>
<keyword evidence="17" id="KW-1185">Reference proteome</keyword>
<dbReference type="InterPro" id="IPR010513">
    <property type="entry name" value="KEN_dom"/>
</dbReference>
<dbReference type="GO" id="GO:0004674">
    <property type="term" value="F:protein serine/threonine kinase activity"/>
    <property type="evidence" value="ECO:0007669"/>
    <property type="project" value="UniProtKB-KW"/>
</dbReference>
<dbReference type="Gene3D" id="2.130.10.10">
    <property type="entry name" value="YVTN repeat-like/Quinoprotein amine dehydrogenase"/>
    <property type="match status" value="1"/>
</dbReference>
<keyword evidence="9" id="KW-0067">ATP-binding</keyword>
<keyword evidence="4" id="KW-0808">Transferase</keyword>
<evidence type="ECO:0000313" key="16">
    <source>
        <dbReference type="Ensembl" id="ENSEBUP00000004395.1"/>
    </source>
</evidence>
<evidence type="ECO:0000259" key="15">
    <source>
        <dbReference type="PROSITE" id="PS51392"/>
    </source>
</evidence>
<keyword evidence="6 14" id="KW-0732">Signal</keyword>
<organism evidence="16 17">
    <name type="scientific">Eptatretus burgeri</name>
    <name type="common">Inshore hagfish</name>
    <dbReference type="NCBI Taxonomy" id="7764"/>
    <lineage>
        <taxon>Eukaryota</taxon>
        <taxon>Metazoa</taxon>
        <taxon>Chordata</taxon>
        <taxon>Craniata</taxon>
        <taxon>Vertebrata</taxon>
        <taxon>Cyclostomata</taxon>
        <taxon>Myxini</taxon>
        <taxon>Myxiniformes</taxon>
        <taxon>Myxinidae</taxon>
        <taxon>Eptatretinae</taxon>
        <taxon>Eptatretus</taxon>
    </lineage>
</organism>
<keyword evidence="7" id="KW-0547">Nucleotide-binding</keyword>